<name>A0A6N2NM37_SALVM</name>
<feature type="domain" description="Yippee" evidence="1">
    <location>
        <begin position="1"/>
        <end position="51"/>
    </location>
</feature>
<dbReference type="PROSITE" id="PS51792">
    <property type="entry name" value="YIPPEE"/>
    <property type="match status" value="1"/>
</dbReference>
<protein>
    <recommendedName>
        <fullName evidence="1">Yippee domain-containing protein</fullName>
    </recommendedName>
</protein>
<organism evidence="2">
    <name type="scientific">Salix viminalis</name>
    <name type="common">Common osier</name>
    <name type="synonym">Basket willow</name>
    <dbReference type="NCBI Taxonomy" id="40686"/>
    <lineage>
        <taxon>Eukaryota</taxon>
        <taxon>Viridiplantae</taxon>
        <taxon>Streptophyta</taxon>
        <taxon>Embryophyta</taxon>
        <taxon>Tracheophyta</taxon>
        <taxon>Spermatophyta</taxon>
        <taxon>Magnoliopsida</taxon>
        <taxon>eudicotyledons</taxon>
        <taxon>Gunneridae</taxon>
        <taxon>Pentapetalae</taxon>
        <taxon>rosids</taxon>
        <taxon>fabids</taxon>
        <taxon>Malpighiales</taxon>
        <taxon>Salicaceae</taxon>
        <taxon>Saliceae</taxon>
        <taxon>Salix</taxon>
    </lineage>
</organism>
<dbReference type="InterPro" id="IPR039058">
    <property type="entry name" value="Yippee_fam"/>
</dbReference>
<dbReference type="EMBL" id="CAADRP010002362">
    <property type="protein sequence ID" value="VFU66513.1"/>
    <property type="molecule type" value="Genomic_DNA"/>
</dbReference>
<evidence type="ECO:0000259" key="1">
    <source>
        <dbReference type="PROSITE" id="PS51792"/>
    </source>
</evidence>
<reference evidence="2" key="1">
    <citation type="submission" date="2019-03" db="EMBL/GenBank/DDBJ databases">
        <authorList>
            <person name="Mank J."/>
            <person name="Almeida P."/>
        </authorList>
    </citation>
    <scope>NUCLEOTIDE SEQUENCE</scope>
    <source>
        <strain evidence="2">78183</strain>
    </source>
</reference>
<proteinExistence type="predicted"/>
<dbReference type="InterPro" id="IPR034751">
    <property type="entry name" value="Yippee"/>
</dbReference>
<dbReference type="PANTHER" id="PTHR13848">
    <property type="entry name" value="PROTEIN YIPPEE-LIKE CG15309-RELATED"/>
    <property type="match status" value="1"/>
</dbReference>
<evidence type="ECO:0000313" key="2">
    <source>
        <dbReference type="EMBL" id="VFU66513.1"/>
    </source>
</evidence>
<dbReference type="AlphaFoldDB" id="A0A6N2NM37"/>
<gene>
    <name evidence="2" type="ORF">SVIM_LOCUS517190</name>
</gene>
<accession>A0A6N2NM37</accession>
<sequence>MMLSGMHTVADIFCCCCGGIIGWKYEAAHETSQKYKRKEVCPRKVQARTFLTVTDFMHLPNRGRIVVEMDFSAELFIDIHPE</sequence>